<keyword evidence="2" id="KW-0472">Membrane</keyword>
<evidence type="ECO:0000256" key="2">
    <source>
        <dbReference type="RuleBase" id="RU362097"/>
    </source>
</evidence>
<dbReference type="InterPro" id="IPR003423">
    <property type="entry name" value="OMP_efflux"/>
</dbReference>
<comment type="subcellular location">
    <subcellularLocation>
        <location evidence="2">Cell membrane</location>
        <topology evidence="2">Lipid-anchor</topology>
    </subcellularLocation>
</comment>
<dbReference type="InterPro" id="IPR010131">
    <property type="entry name" value="MdtP/NodT-like"/>
</dbReference>
<reference evidence="4" key="1">
    <citation type="submission" date="2014-09" db="EMBL/GenBank/DDBJ databases">
        <authorList>
            <person name="Illeghems K.G."/>
        </authorList>
    </citation>
    <scope>NUCLEOTIDE SEQUENCE [LARGE SCALE GENOMIC DNA]</scope>
    <source>
        <strain evidence="4">LMG 23848T</strain>
    </source>
</reference>
<dbReference type="STRING" id="431306.AGA_2601"/>
<evidence type="ECO:0000313" key="4">
    <source>
        <dbReference type="Proteomes" id="UP000068250"/>
    </source>
</evidence>
<evidence type="ECO:0000313" key="3">
    <source>
        <dbReference type="EMBL" id="CEF57284.1"/>
    </source>
</evidence>
<dbReference type="Pfam" id="PF02321">
    <property type="entry name" value="OEP"/>
    <property type="match status" value="2"/>
</dbReference>
<proteinExistence type="inferred from homology"/>
<comment type="similarity">
    <text evidence="1 2">Belongs to the outer membrane factor (OMF) (TC 1.B.17) family.</text>
</comment>
<keyword evidence="2" id="KW-1134">Transmembrane beta strand</keyword>
<dbReference type="AlphaFoldDB" id="A0A0U5F686"/>
<protein>
    <submittedName>
        <fullName evidence="3">RND efflux system outer membrane lipoprotein</fullName>
    </submittedName>
</protein>
<dbReference type="SUPFAM" id="SSF56954">
    <property type="entry name" value="Outer membrane efflux proteins (OEP)"/>
    <property type="match status" value="1"/>
</dbReference>
<dbReference type="Proteomes" id="UP000068250">
    <property type="component" value="Chromosome I"/>
</dbReference>
<dbReference type="NCBIfam" id="TIGR01845">
    <property type="entry name" value="outer_NodT"/>
    <property type="match status" value="1"/>
</dbReference>
<dbReference type="PANTHER" id="PTHR30203">
    <property type="entry name" value="OUTER MEMBRANE CATION EFFLUX PROTEIN"/>
    <property type="match status" value="1"/>
</dbReference>
<dbReference type="Gene3D" id="2.20.200.10">
    <property type="entry name" value="Outer membrane efflux proteins (OEP)"/>
    <property type="match status" value="1"/>
</dbReference>
<dbReference type="Gene3D" id="1.20.1600.10">
    <property type="entry name" value="Outer membrane efflux proteins (OEP)"/>
    <property type="match status" value="1"/>
</dbReference>
<dbReference type="PATRIC" id="fig|431306.5.peg.2685"/>
<evidence type="ECO:0000256" key="1">
    <source>
        <dbReference type="ARBA" id="ARBA00007613"/>
    </source>
</evidence>
<dbReference type="GO" id="GO:0015562">
    <property type="term" value="F:efflux transmembrane transporter activity"/>
    <property type="evidence" value="ECO:0007669"/>
    <property type="project" value="InterPro"/>
</dbReference>
<sequence>MGCGGGCGHDPFPPHYADRCCRHSGHVAHCLQRVLGAHGRCDHGGAGGCHGADTHLPALAVCSVVPCARTRAAQGGGPSAMKKLLVLTPLLLAGCAWLAPDYKRPVMPLPKTWQNAPTTQRDDSTWWRSYNDPVLDQLITQALAGSDDIALAKNRLGQAQAQYNYAFANQLPVLSVAGTDAYGKFANGRVNALGQSFHFPNKTSNFGFVGGMLNYELDLWGKNASLSNAAKAGVHAALYAQAAARLSVAAGVAQLYFTLRALDADVALLQQTVQTQDALLALVQRQYDVGAVDALTLQQVTEQRDAVHATLPDMEDRRDKTESALAVLVGQSPQDIVQNAVQRGQAIQALVVPDPTPSVLPSALLERRPDIAMHEQMLIASNFNIGYARAAYFPSISLASLAGVNNIDIDNLYRASSRSWTLGAAMAAPVLDFGRTESGVKLAKTGRDEQIVLYKQSIRTAFKEVRDALLAQATAQTREQDTHDRQTAAQERLNLTNLRMEQGYASQIDVLAAQSSLLQAQLSCVTARLQRLTASVDLYKATGGGFHTSPLTNARQPH</sequence>
<dbReference type="EMBL" id="LN609302">
    <property type="protein sequence ID" value="CEF57284.1"/>
    <property type="molecule type" value="Genomic_DNA"/>
</dbReference>
<gene>
    <name evidence="3" type="primary">oprM</name>
    <name evidence="3" type="ORF">AGA_2601</name>
</gene>
<accession>A0A0U5F686</accession>
<keyword evidence="2 3" id="KW-0449">Lipoprotein</keyword>
<keyword evidence="2" id="KW-0564">Palmitate</keyword>
<organism evidence="3 4">
    <name type="scientific">Acetobacter ghanensis</name>
    <dbReference type="NCBI Taxonomy" id="431306"/>
    <lineage>
        <taxon>Bacteria</taxon>
        <taxon>Pseudomonadati</taxon>
        <taxon>Pseudomonadota</taxon>
        <taxon>Alphaproteobacteria</taxon>
        <taxon>Acetobacterales</taxon>
        <taxon>Acetobacteraceae</taxon>
        <taxon>Acetobacter</taxon>
    </lineage>
</organism>
<keyword evidence="2" id="KW-0812">Transmembrane</keyword>
<dbReference type="PANTHER" id="PTHR30203:SF33">
    <property type="entry name" value="BLR4455 PROTEIN"/>
    <property type="match status" value="1"/>
</dbReference>
<dbReference type="GO" id="GO:0005886">
    <property type="term" value="C:plasma membrane"/>
    <property type="evidence" value="ECO:0007669"/>
    <property type="project" value="UniProtKB-SubCell"/>
</dbReference>
<name>A0A0U5F686_9PROT</name>